<keyword evidence="4" id="KW-1185">Reference proteome</keyword>
<dbReference type="InterPro" id="IPR050437">
    <property type="entry name" value="Ribos_protein_bS1-like"/>
</dbReference>
<dbReference type="InParanoid" id="A0A6L2QE66"/>
<evidence type="ECO:0000313" key="4">
    <source>
        <dbReference type="Proteomes" id="UP000502823"/>
    </source>
</evidence>
<dbReference type="Pfam" id="PF17674">
    <property type="entry name" value="HHH_9"/>
    <property type="match status" value="1"/>
</dbReference>
<dbReference type="InterPro" id="IPR006641">
    <property type="entry name" value="YqgF/RNaseH-like_dom"/>
</dbReference>
<dbReference type="FunFam" id="1.10.150.310:FF:000001">
    <property type="entry name" value="RNA-binding transcriptional accessory protein"/>
    <property type="match status" value="1"/>
</dbReference>
<dbReference type="SUPFAM" id="SSF47781">
    <property type="entry name" value="RuvA domain 2-like"/>
    <property type="match status" value="2"/>
</dbReference>
<dbReference type="Gene3D" id="3.30.420.140">
    <property type="entry name" value="YqgF/RNase H-like domain"/>
    <property type="match status" value="1"/>
</dbReference>
<sequence length="903" mass="100765">MDVIVLSDSDEDRKPFGIQLNKREIDSDSEEKYEPPSVKGKKKIKMDTISRTSKEDEKRPTAPKEKKKRTVTKRTVKKNKALEEESKNEVCICVSVAKLYVQSQVFWDTMTCGLYAVVDASSSYKPLQIKSEGISFEEWSEAGFVAQEQQIDLSVAQNIINLLDQENTIPFIARYRKELTGGMPPEKLRDVKESYDLAKSVKHKASVVLDNIVKLGKITAALERCIRCARSISELDHIYSPYKVGSKRTLAERARQLGLSDAANMILDGSQFLNIEILVNPSKKGLTSVKDVESGIQHIIADTISKDRGVLDLLQKLKGDADIWLETAKARAVKETKADNKDVTKGECSKSHKNLADVESKFENYFNFSAPIKSVKPYQVLAVNRGESLKVLSVKINIPDRVLYHLMEFCGRNWVSKGNSYPLRKRLIEQSVKDSYARLIQPLLVRQVRSELTQKAEHAAVEVFATNLKRLLLSPPVRGKTVLGIDPGSFRNGCKLGVTSHTGDVLATDVIYPPFGKGIKPDSDFTACKLKDLLIKHKCELIALGNGTACRETESYVSDLIRSGWFRPLDVKFTIVNEQGASIYSCSAVAQKEFPGTDPNVISAISLARRLQDPLAELVKVEPKHLGVGMYQHDVPEKQLNCTLDEVVVECVSFVGVDVNVASHFLLRKIAGLNSSRAEKIIEWRATNGSFINRQQLKQVKGIGPKTFEQCAGFIRIIPETAQKSSQPKKQKLSDDNTENPLDRTCIHPESYSTALRFIAKCGVWLKDLGKPDFIRKIGITVQTSGIKQLAEEFGVSETLIKLISEALMETPQHDLRSQFQEPLFRRSVTSLEDIRAGAVLTGRVQNVTHFGTFVDVGVGNDGLIPQSRLRSARLQLGDRIEVKVISVDISRCRISLDLIRIL</sequence>
<dbReference type="GO" id="GO:0006139">
    <property type="term" value="P:nucleobase-containing compound metabolic process"/>
    <property type="evidence" value="ECO:0007669"/>
    <property type="project" value="InterPro"/>
</dbReference>
<dbReference type="GO" id="GO:0003729">
    <property type="term" value="F:mRNA binding"/>
    <property type="evidence" value="ECO:0007669"/>
    <property type="project" value="TreeGrafter"/>
</dbReference>
<dbReference type="Pfam" id="PF16921">
    <property type="entry name" value="Tex_YqgF"/>
    <property type="match status" value="1"/>
</dbReference>
<evidence type="ECO:0000256" key="1">
    <source>
        <dbReference type="SAM" id="MobiDB-lite"/>
    </source>
</evidence>
<protein>
    <recommendedName>
        <fullName evidence="2">S1 motif domain-containing protein</fullName>
    </recommendedName>
</protein>
<dbReference type="SMART" id="SM00732">
    <property type="entry name" value="YqgFc"/>
    <property type="match status" value="1"/>
</dbReference>
<dbReference type="AlphaFoldDB" id="A0A6L2QE66"/>
<accession>A0A6L2QE66</accession>
<feature type="region of interest" description="Disordered" evidence="1">
    <location>
        <begin position="1"/>
        <end position="74"/>
    </location>
</feature>
<feature type="region of interest" description="Disordered" evidence="1">
    <location>
        <begin position="723"/>
        <end position="742"/>
    </location>
</feature>
<organism evidence="3 4">
    <name type="scientific">Coptotermes formosanus</name>
    <name type="common">Formosan subterranean termite</name>
    <dbReference type="NCBI Taxonomy" id="36987"/>
    <lineage>
        <taxon>Eukaryota</taxon>
        <taxon>Metazoa</taxon>
        <taxon>Ecdysozoa</taxon>
        <taxon>Arthropoda</taxon>
        <taxon>Hexapoda</taxon>
        <taxon>Insecta</taxon>
        <taxon>Pterygota</taxon>
        <taxon>Neoptera</taxon>
        <taxon>Polyneoptera</taxon>
        <taxon>Dictyoptera</taxon>
        <taxon>Blattodea</taxon>
        <taxon>Blattoidea</taxon>
        <taxon>Termitoidae</taxon>
        <taxon>Rhinotermitidae</taxon>
        <taxon>Coptotermes</taxon>
    </lineage>
</organism>
<dbReference type="Gene3D" id="1.10.10.650">
    <property type="entry name" value="RuvA domain 2-like"/>
    <property type="match status" value="1"/>
</dbReference>
<dbReference type="InterPro" id="IPR055179">
    <property type="entry name" value="Tex-like_central_region"/>
</dbReference>
<name>A0A6L2QE66_COPFO</name>
<dbReference type="FunFam" id="3.30.420.140:FF:000001">
    <property type="entry name" value="RNA-binding transcriptional accessory protein"/>
    <property type="match status" value="1"/>
</dbReference>
<evidence type="ECO:0000313" key="3">
    <source>
        <dbReference type="EMBL" id="GFG40507.1"/>
    </source>
</evidence>
<feature type="compositionally biased region" description="Basic residues" evidence="1">
    <location>
        <begin position="65"/>
        <end position="74"/>
    </location>
</feature>
<feature type="compositionally biased region" description="Basic and acidic residues" evidence="1">
    <location>
        <begin position="11"/>
        <end position="34"/>
    </location>
</feature>
<dbReference type="Proteomes" id="UP000502823">
    <property type="component" value="Unassembled WGS sequence"/>
</dbReference>
<feature type="compositionally biased region" description="Basic and acidic residues" evidence="1">
    <location>
        <begin position="45"/>
        <end position="64"/>
    </location>
</feature>
<dbReference type="Pfam" id="PF12836">
    <property type="entry name" value="HHH_3"/>
    <property type="match status" value="1"/>
</dbReference>
<dbReference type="SUPFAM" id="SSF53098">
    <property type="entry name" value="Ribonuclease H-like"/>
    <property type="match status" value="1"/>
</dbReference>
<dbReference type="Pfam" id="PF22706">
    <property type="entry name" value="Tex_central_region"/>
    <property type="match status" value="1"/>
</dbReference>
<dbReference type="GO" id="GO:0003735">
    <property type="term" value="F:structural constituent of ribosome"/>
    <property type="evidence" value="ECO:0007669"/>
    <property type="project" value="TreeGrafter"/>
</dbReference>
<dbReference type="OrthoDB" id="995477at2759"/>
<dbReference type="InterPro" id="IPR012340">
    <property type="entry name" value="NA-bd_OB-fold"/>
</dbReference>
<dbReference type="FunCoup" id="A0A6L2QE66">
    <property type="interactions" value="299"/>
</dbReference>
<dbReference type="SUPFAM" id="SSF158832">
    <property type="entry name" value="Tex N-terminal region-like"/>
    <property type="match status" value="1"/>
</dbReference>
<dbReference type="InterPro" id="IPR032639">
    <property type="entry name" value="Tex_YqgF"/>
</dbReference>
<dbReference type="SMART" id="SM00316">
    <property type="entry name" value="S1"/>
    <property type="match status" value="1"/>
</dbReference>
<dbReference type="InterPro" id="IPR023319">
    <property type="entry name" value="Tex-like_HTH_dom_sf"/>
</dbReference>
<reference evidence="4" key="1">
    <citation type="submission" date="2020-01" db="EMBL/GenBank/DDBJ databases">
        <title>Draft genome sequence of the Termite Coptotermes fromosanus.</title>
        <authorList>
            <person name="Itakura S."/>
            <person name="Yosikawa Y."/>
            <person name="Umezawa K."/>
        </authorList>
    </citation>
    <scope>NUCLEOTIDE SEQUENCE [LARGE SCALE GENOMIC DNA]</scope>
</reference>
<proteinExistence type="predicted"/>
<gene>
    <name evidence="3" type="ORF">Cfor_06519</name>
</gene>
<dbReference type="FunFam" id="1.10.10.650:FF:000001">
    <property type="entry name" value="S1 RNA-binding domain 1"/>
    <property type="match status" value="1"/>
</dbReference>
<dbReference type="Gene3D" id="2.40.50.140">
    <property type="entry name" value="Nucleic acid-binding proteins"/>
    <property type="match status" value="1"/>
</dbReference>
<dbReference type="InterPro" id="IPR018974">
    <property type="entry name" value="Tex-like_N"/>
</dbReference>
<dbReference type="InterPro" id="IPR041692">
    <property type="entry name" value="HHH_9"/>
</dbReference>
<dbReference type="Pfam" id="PF09371">
    <property type="entry name" value="Tex_N"/>
    <property type="match status" value="1"/>
</dbReference>
<dbReference type="PANTHER" id="PTHR10724">
    <property type="entry name" value="30S RIBOSOMAL PROTEIN S1"/>
    <property type="match status" value="1"/>
</dbReference>
<feature type="domain" description="S1 motif" evidence="2">
    <location>
        <begin position="838"/>
        <end position="900"/>
    </location>
</feature>
<dbReference type="SUPFAM" id="SSF50249">
    <property type="entry name" value="Nucleic acid-binding proteins"/>
    <property type="match status" value="1"/>
</dbReference>
<dbReference type="Gene3D" id="1.10.150.310">
    <property type="entry name" value="Tex RuvX-like domain-like"/>
    <property type="match status" value="1"/>
</dbReference>
<comment type="caution">
    <text evidence="3">The sequence shown here is derived from an EMBL/GenBank/DDBJ whole genome shotgun (WGS) entry which is preliminary data.</text>
</comment>
<dbReference type="InterPro" id="IPR010994">
    <property type="entry name" value="RuvA_2-like"/>
</dbReference>
<dbReference type="GO" id="GO:0006412">
    <property type="term" value="P:translation"/>
    <property type="evidence" value="ECO:0007669"/>
    <property type="project" value="TreeGrafter"/>
</dbReference>
<dbReference type="Pfam" id="PF00575">
    <property type="entry name" value="S1"/>
    <property type="match status" value="1"/>
</dbReference>
<dbReference type="InterPro" id="IPR003029">
    <property type="entry name" value="S1_domain"/>
</dbReference>
<dbReference type="InterPro" id="IPR037027">
    <property type="entry name" value="YqgF/RNaseH-like_dom_sf"/>
</dbReference>
<dbReference type="Gene3D" id="1.10.3500.10">
    <property type="entry name" value="Tex N-terminal region-like"/>
    <property type="match status" value="1"/>
</dbReference>
<dbReference type="PROSITE" id="PS50126">
    <property type="entry name" value="S1"/>
    <property type="match status" value="1"/>
</dbReference>
<dbReference type="InterPro" id="IPR023323">
    <property type="entry name" value="Tex-like_dom_sf"/>
</dbReference>
<dbReference type="InterPro" id="IPR012337">
    <property type="entry name" value="RNaseH-like_sf"/>
</dbReference>
<dbReference type="EMBL" id="BLKM01002183">
    <property type="protein sequence ID" value="GFG40507.1"/>
    <property type="molecule type" value="Genomic_DNA"/>
</dbReference>
<evidence type="ECO:0000259" key="2">
    <source>
        <dbReference type="PROSITE" id="PS50126"/>
    </source>
</evidence>
<dbReference type="PANTHER" id="PTHR10724:SF10">
    <property type="entry name" value="S1 RNA-BINDING DOMAIN-CONTAINING PROTEIN 1"/>
    <property type="match status" value="1"/>
</dbReference>